<dbReference type="Pfam" id="PF00488">
    <property type="entry name" value="MutS_V"/>
    <property type="match status" value="1"/>
</dbReference>
<name>A0ABS7Y107_9FLAO</name>
<dbReference type="InterPro" id="IPR000432">
    <property type="entry name" value="DNA_mismatch_repair_MutS_C"/>
</dbReference>
<keyword evidence="4" id="KW-0812">Transmembrane</keyword>
<evidence type="ECO:0000313" key="6">
    <source>
        <dbReference type="EMBL" id="MCA0152532.1"/>
    </source>
</evidence>
<dbReference type="PANTHER" id="PTHR11361:SF99">
    <property type="entry name" value="DNA MISMATCH REPAIR PROTEIN"/>
    <property type="match status" value="1"/>
</dbReference>
<keyword evidence="4" id="KW-1133">Transmembrane helix</keyword>
<dbReference type="PANTHER" id="PTHR11361">
    <property type="entry name" value="DNA MISMATCH REPAIR PROTEIN MUTS FAMILY MEMBER"/>
    <property type="match status" value="1"/>
</dbReference>
<feature type="transmembrane region" description="Helical" evidence="4">
    <location>
        <begin position="206"/>
        <end position="228"/>
    </location>
</feature>
<reference evidence="7" key="1">
    <citation type="submission" date="2023-07" db="EMBL/GenBank/DDBJ databases">
        <authorList>
            <person name="Yue Y."/>
        </authorList>
    </citation>
    <scope>NUCLEOTIDE SEQUENCE [LARGE SCALE GENOMIC DNA]</scope>
    <source>
        <strain evidence="7">2Y89</strain>
    </source>
</reference>
<evidence type="ECO:0000256" key="1">
    <source>
        <dbReference type="ARBA" id="ARBA00022741"/>
    </source>
</evidence>
<sequence length="590" mass="68180">MENALEFYKNQIRKYKTLSKQLFKKLSLFSTLRVVTFLLTVTGIYLLKNHWQSALGIGVLGTGIFLFLLSKYTDLKNKRALYNRLVKINEDELRIASGDFYHRPNGIKYQNPKHHFSLDIDMFGNGSFFQYINRTTIPEAKDRLVQNLLANDINNIQLRQEAIKELAKLPEWRQHYTGIAQGVSVEYSAGDIIKWLKNYRPFLNRVHFWLPISFSILSVLVLCLVVLEIAPIEFAGYWLLIGLGITGRYLKKINNLAQNTERTKNTFKQYALLLDQIENQNFQSVLLKKQQERIKVDELKASAIFTKFTKSLDLLDNRNNFISAIFGNGYLLWDVKQSYHIEQWITTYSSKVEDWFDVVIFFDEYNSLGTYAFNHQEFVYPTITNNSTTISSKSLGHPLLHPEKRIDSDLELLKEQFFIVTGANMAGKSTFLRTVGLHIVMANVGLPVCAEKSNYKPIKLVTSMRTTDSLKDDSSYFFSELTRLKFIVDTIENESDYFVILDEILKGTNSTDKALGSKKFVERLVKLKATGIIATHDLSLTEIETEIEPIKNYFFDAQIIDDELHFDYKLKKGVCQNMNASFLLKKMEIL</sequence>
<gene>
    <name evidence="6" type="ORF">LBV24_04845</name>
</gene>
<dbReference type="Proteomes" id="UP001198402">
    <property type="component" value="Unassembled WGS sequence"/>
</dbReference>
<dbReference type="Gene3D" id="3.40.50.300">
    <property type="entry name" value="P-loop containing nucleotide triphosphate hydrolases"/>
    <property type="match status" value="1"/>
</dbReference>
<evidence type="ECO:0000256" key="2">
    <source>
        <dbReference type="ARBA" id="ARBA00022840"/>
    </source>
</evidence>
<keyword evidence="4" id="KW-0472">Membrane</keyword>
<evidence type="ECO:0000313" key="7">
    <source>
        <dbReference type="Proteomes" id="UP001198402"/>
    </source>
</evidence>
<dbReference type="EMBL" id="JAIUJS010000002">
    <property type="protein sequence ID" value="MCA0152532.1"/>
    <property type="molecule type" value="Genomic_DNA"/>
</dbReference>
<comment type="caution">
    <text evidence="6">The sequence shown here is derived from an EMBL/GenBank/DDBJ whole genome shotgun (WGS) entry which is preliminary data.</text>
</comment>
<keyword evidence="7" id="KW-1185">Reference proteome</keyword>
<organism evidence="6 7">
    <name type="scientific">Winogradskyella vincentii</name>
    <dbReference type="NCBI Taxonomy" id="2877122"/>
    <lineage>
        <taxon>Bacteria</taxon>
        <taxon>Pseudomonadati</taxon>
        <taxon>Bacteroidota</taxon>
        <taxon>Flavobacteriia</taxon>
        <taxon>Flavobacteriales</taxon>
        <taxon>Flavobacteriaceae</taxon>
        <taxon>Winogradskyella</taxon>
    </lineage>
</organism>
<keyword evidence="1" id="KW-0547">Nucleotide-binding</keyword>
<evidence type="ECO:0000259" key="5">
    <source>
        <dbReference type="SMART" id="SM00534"/>
    </source>
</evidence>
<dbReference type="InterPro" id="IPR045076">
    <property type="entry name" value="MutS"/>
</dbReference>
<accession>A0ABS7Y107</accession>
<dbReference type="InterPro" id="IPR027417">
    <property type="entry name" value="P-loop_NTPase"/>
</dbReference>
<feature type="domain" description="DNA mismatch repair proteins mutS family" evidence="5">
    <location>
        <begin position="415"/>
        <end position="588"/>
    </location>
</feature>
<dbReference type="RefSeq" id="WP_224477459.1">
    <property type="nucleotide sequence ID" value="NZ_JAIUJS010000002.1"/>
</dbReference>
<evidence type="ECO:0000256" key="3">
    <source>
        <dbReference type="ARBA" id="ARBA00023125"/>
    </source>
</evidence>
<dbReference type="SMART" id="SM00534">
    <property type="entry name" value="MUTSac"/>
    <property type="match status" value="1"/>
</dbReference>
<proteinExistence type="predicted"/>
<protein>
    <submittedName>
        <fullName evidence="6">DNA mismatch repair protein MutS</fullName>
    </submittedName>
</protein>
<keyword evidence="2" id="KW-0067">ATP-binding</keyword>
<feature type="transmembrane region" description="Helical" evidence="4">
    <location>
        <begin position="26"/>
        <end position="45"/>
    </location>
</feature>
<feature type="transmembrane region" description="Helical" evidence="4">
    <location>
        <begin position="51"/>
        <end position="69"/>
    </location>
</feature>
<keyword evidence="3" id="KW-0238">DNA-binding</keyword>
<dbReference type="SUPFAM" id="SSF52540">
    <property type="entry name" value="P-loop containing nucleoside triphosphate hydrolases"/>
    <property type="match status" value="1"/>
</dbReference>
<evidence type="ECO:0000256" key="4">
    <source>
        <dbReference type="SAM" id="Phobius"/>
    </source>
</evidence>